<reference evidence="1 2" key="1">
    <citation type="submission" date="2009-09" db="EMBL/GenBank/DDBJ databases">
        <authorList>
            <person name="Weinstock G."/>
            <person name="Sodergren E."/>
            <person name="Clifton S."/>
            <person name="Fulton L."/>
            <person name="Fulton B."/>
            <person name="Courtney L."/>
            <person name="Fronick C."/>
            <person name="Harrison M."/>
            <person name="Strong C."/>
            <person name="Farmer C."/>
            <person name="Delahaunty K."/>
            <person name="Markovic C."/>
            <person name="Hall O."/>
            <person name="Minx P."/>
            <person name="Tomlinson C."/>
            <person name="Mitreva M."/>
            <person name="Nelson J."/>
            <person name="Hou S."/>
            <person name="Wollam A."/>
            <person name="Pepin K.H."/>
            <person name="Johnson M."/>
            <person name="Bhonagiri V."/>
            <person name="Nash W.E."/>
            <person name="Warren W."/>
            <person name="Chinwalla A."/>
            <person name="Mardis E.R."/>
            <person name="Wilson R.K."/>
        </authorList>
    </citation>
    <scope>NUCLEOTIDE SEQUENCE [LARGE SCALE GENOMIC DNA]</scope>
    <source>
        <strain evidence="1 2">F0254</strain>
    </source>
</reference>
<dbReference type="RefSeq" id="WP_006805855.1">
    <property type="nucleotide sequence ID" value="NZ_GG700634.1"/>
</dbReference>
<organism evidence="1 2">
    <name type="scientific">Leptotrichia hofstadii F0254</name>
    <dbReference type="NCBI Taxonomy" id="634994"/>
    <lineage>
        <taxon>Bacteria</taxon>
        <taxon>Fusobacteriati</taxon>
        <taxon>Fusobacteriota</taxon>
        <taxon>Fusobacteriia</taxon>
        <taxon>Fusobacteriales</taxon>
        <taxon>Leptotrichiaceae</taxon>
        <taxon>Leptotrichia</taxon>
    </lineage>
</organism>
<dbReference type="HOGENOM" id="CLU_217984_0_0_0"/>
<name>C9N147_9FUSO</name>
<proteinExistence type="predicted"/>
<protein>
    <submittedName>
        <fullName evidence="1">Uncharacterized protein</fullName>
    </submittedName>
</protein>
<dbReference type="Proteomes" id="UP000006233">
    <property type="component" value="Unassembled WGS sequence"/>
</dbReference>
<evidence type="ECO:0000313" key="2">
    <source>
        <dbReference type="Proteomes" id="UP000006233"/>
    </source>
</evidence>
<comment type="caution">
    <text evidence="1">The sequence shown here is derived from an EMBL/GenBank/DDBJ whole genome shotgun (WGS) entry which is preliminary data.</text>
</comment>
<dbReference type="AlphaFoldDB" id="C9N147"/>
<gene>
    <name evidence="1" type="ORF">GCWU000323_02568</name>
</gene>
<evidence type="ECO:0000313" key="1">
    <source>
        <dbReference type="EMBL" id="EEX73240.1"/>
    </source>
</evidence>
<dbReference type="EMBL" id="ACVB02000029">
    <property type="protein sequence ID" value="EEX73240.1"/>
    <property type="molecule type" value="Genomic_DNA"/>
</dbReference>
<dbReference type="STRING" id="634994.GCWU000323_02568"/>
<sequence length="44" mass="5198">MIKHAIRLKDRKTGKQTIVYIEAISFREAKQIAMRDYGLAYEIQ</sequence>
<accession>C9N147</accession>